<evidence type="ECO:0000313" key="2">
    <source>
        <dbReference type="Proteomes" id="UP000054466"/>
    </source>
</evidence>
<proteinExistence type="predicted"/>
<dbReference type="EMBL" id="KN847041">
    <property type="protein sequence ID" value="KIW31585.1"/>
    <property type="molecule type" value="Genomic_DNA"/>
</dbReference>
<name>A0A0D2CNJ8_9EURO</name>
<dbReference type="HOGENOM" id="CLU_2249844_0_0_1"/>
<organism evidence="1 2">
    <name type="scientific">Cladophialophora immunda</name>
    <dbReference type="NCBI Taxonomy" id="569365"/>
    <lineage>
        <taxon>Eukaryota</taxon>
        <taxon>Fungi</taxon>
        <taxon>Dikarya</taxon>
        <taxon>Ascomycota</taxon>
        <taxon>Pezizomycotina</taxon>
        <taxon>Eurotiomycetes</taxon>
        <taxon>Chaetothyriomycetidae</taxon>
        <taxon>Chaetothyriales</taxon>
        <taxon>Herpotrichiellaceae</taxon>
        <taxon>Cladophialophora</taxon>
    </lineage>
</organism>
<evidence type="ECO:0000313" key="1">
    <source>
        <dbReference type="EMBL" id="KIW31585.1"/>
    </source>
</evidence>
<dbReference type="EMBL" id="KN847041">
    <property type="protein sequence ID" value="KIW31586.1"/>
    <property type="molecule type" value="Genomic_DNA"/>
</dbReference>
<dbReference type="RefSeq" id="XP_016251801.1">
    <property type="nucleotide sequence ID" value="XM_016389899.1"/>
</dbReference>
<protein>
    <submittedName>
        <fullName evidence="1">Uncharacterized protein</fullName>
    </submittedName>
</protein>
<dbReference type="VEuPathDB" id="FungiDB:PV07_03217"/>
<keyword evidence="2" id="KW-1185">Reference proteome</keyword>
<sequence length="129" mass="14703">MAVWRRYIRFALLRSEGQSTRIGENMPSCQYVHPDDLMYFAVFLLNSHVEHISPWRTEMLLALLKLDPLHCSRDIYADFLLVPPAGCINDGYNGQRCPGCESLTLFDPRRSLWPPSSTPGSSAFCFCSE</sequence>
<gene>
    <name evidence="1" type="ORF">PV07_03217</name>
</gene>
<dbReference type="GeneID" id="27342411"/>
<reference evidence="1 2" key="1">
    <citation type="submission" date="2015-01" db="EMBL/GenBank/DDBJ databases">
        <title>The Genome Sequence of Cladophialophora immunda CBS83496.</title>
        <authorList>
            <consortium name="The Broad Institute Genomics Platform"/>
            <person name="Cuomo C."/>
            <person name="de Hoog S."/>
            <person name="Gorbushina A."/>
            <person name="Stielow B."/>
            <person name="Teixiera M."/>
            <person name="Abouelleil A."/>
            <person name="Chapman S.B."/>
            <person name="Priest M."/>
            <person name="Young S.K."/>
            <person name="Wortman J."/>
            <person name="Nusbaum C."/>
            <person name="Birren B."/>
        </authorList>
    </citation>
    <scope>NUCLEOTIDE SEQUENCE [LARGE SCALE GENOMIC DNA]</scope>
    <source>
        <strain evidence="1 2">CBS 83496</strain>
    </source>
</reference>
<dbReference type="RefSeq" id="XP_016251802.1">
    <property type="nucleotide sequence ID" value="XM_016389900.1"/>
</dbReference>
<dbReference type="Proteomes" id="UP000054466">
    <property type="component" value="Unassembled WGS sequence"/>
</dbReference>
<dbReference type="AlphaFoldDB" id="A0A0D2CNJ8"/>
<accession>A0A0D2CNJ8</accession>